<reference evidence="2 3" key="1">
    <citation type="journal article" date="2011" name="Proc. Natl. Acad. Sci. U.S.A.">
        <title>Genome and transcriptome analyses of the mountain pine beetle-fungal symbiont Grosmannia clavigera, a lodgepole pine pathogen.</title>
        <authorList>
            <person name="DiGuistini S."/>
            <person name="Wang Y."/>
            <person name="Liao N.Y."/>
            <person name="Taylor G."/>
            <person name="Tanguay P."/>
            <person name="Feau N."/>
            <person name="Henrissat B."/>
            <person name="Chan S.K."/>
            <person name="Hesse-Orce U."/>
            <person name="Alamouti S.M."/>
            <person name="Tsui C.K.M."/>
            <person name="Docking R.T."/>
            <person name="Levasseur A."/>
            <person name="Haridas S."/>
            <person name="Robertson G."/>
            <person name="Birol I."/>
            <person name="Holt R.A."/>
            <person name="Marra M.A."/>
            <person name="Hamelin R.C."/>
            <person name="Hirst M."/>
            <person name="Jones S.J.M."/>
            <person name="Bohlmann J."/>
            <person name="Breuil C."/>
        </authorList>
    </citation>
    <scope>NUCLEOTIDE SEQUENCE [LARGE SCALE GENOMIC DNA]</scope>
    <source>
        <strain evidence="3">kw1407 / UAMH 11150</strain>
    </source>
</reference>
<dbReference type="GeneID" id="25981005"/>
<evidence type="ECO:0000313" key="3">
    <source>
        <dbReference type="Proteomes" id="UP000007796"/>
    </source>
</evidence>
<dbReference type="HOGENOM" id="CLU_1349066_0_0_1"/>
<dbReference type="STRING" id="655863.F0XQD1"/>
<gene>
    <name evidence="2" type="ORF">CMQ_7459</name>
</gene>
<dbReference type="EMBL" id="GL629801">
    <property type="protein sequence ID" value="EFX00457.1"/>
    <property type="molecule type" value="Genomic_DNA"/>
</dbReference>
<dbReference type="Pfam" id="PF13391">
    <property type="entry name" value="HNH_2"/>
    <property type="match status" value="1"/>
</dbReference>
<evidence type="ECO:0000259" key="1">
    <source>
        <dbReference type="Pfam" id="PF13391"/>
    </source>
</evidence>
<evidence type="ECO:0000313" key="2">
    <source>
        <dbReference type="EMBL" id="EFX00457.1"/>
    </source>
</evidence>
<proteinExistence type="predicted"/>
<name>F0XQD1_GROCL</name>
<dbReference type="AlphaFoldDB" id="F0XQD1"/>
<accession>F0XQD1</accession>
<dbReference type="RefSeq" id="XP_014169939.1">
    <property type="nucleotide sequence ID" value="XM_014314464.1"/>
</dbReference>
<feature type="domain" description="HNH nuclease" evidence="1">
    <location>
        <begin position="72"/>
        <end position="138"/>
    </location>
</feature>
<dbReference type="OrthoDB" id="5386595at2759"/>
<sequence length="203" mass="22405">MMVDDSRLLRIEVGNDWAYIDGILRALRNPYNATKTIKSTRPGNTQARFRKTLAHKYEAAQSAKKPMESLWCPIVGAFCDGLMMRAAHIVKKNVGENVAQALFGETTDSQGHIWQPSNGLLINRRYEMWLDAGVIVIVPDDDAENEFKVVVLDMSAFDDAIDYSIPVGTALDGRRLQFRGGVSAAEAASLFQDGRHSPPPPTG</sequence>
<keyword evidence="3" id="KW-1185">Reference proteome</keyword>
<dbReference type="InterPro" id="IPR003615">
    <property type="entry name" value="HNH_nuc"/>
</dbReference>
<dbReference type="InParanoid" id="F0XQD1"/>
<dbReference type="Proteomes" id="UP000007796">
    <property type="component" value="Unassembled WGS sequence"/>
</dbReference>
<protein>
    <recommendedName>
        <fullName evidence="1">HNH nuclease domain-containing protein</fullName>
    </recommendedName>
</protein>
<organism evidence="3">
    <name type="scientific">Grosmannia clavigera (strain kw1407 / UAMH 11150)</name>
    <name type="common">Blue stain fungus</name>
    <name type="synonym">Graphiocladiella clavigera</name>
    <dbReference type="NCBI Taxonomy" id="655863"/>
    <lineage>
        <taxon>Eukaryota</taxon>
        <taxon>Fungi</taxon>
        <taxon>Dikarya</taxon>
        <taxon>Ascomycota</taxon>
        <taxon>Pezizomycotina</taxon>
        <taxon>Sordariomycetes</taxon>
        <taxon>Sordariomycetidae</taxon>
        <taxon>Ophiostomatales</taxon>
        <taxon>Ophiostomataceae</taxon>
        <taxon>Leptographium</taxon>
    </lineage>
</organism>